<dbReference type="EMBL" id="CAJMWX010000069">
    <property type="protein sequence ID" value="CAE6399444.1"/>
    <property type="molecule type" value="Genomic_DNA"/>
</dbReference>
<name>A0A8H3A8W7_9AGAM</name>
<proteinExistence type="predicted"/>
<feature type="region of interest" description="Disordered" evidence="1">
    <location>
        <begin position="221"/>
        <end position="247"/>
    </location>
</feature>
<organism evidence="2 3">
    <name type="scientific">Rhizoctonia solani</name>
    <dbReference type="NCBI Taxonomy" id="456999"/>
    <lineage>
        <taxon>Eukaryota</taxon>
        <taxon>Fungi</taxon>
        <taxon>Dikarya</taxon>
        <taxon>Basidiomycota</taxon>
        <taxon>Agaricomycotina</taxon>
        <taxon>Agaricomycetes</taxon>
        <taxon>Cantharellales</taxon>
        <taxon>Ceratobasidiaceae</taxon>
        <taxon>Rhizoctonia</taxon>
    </lineage>
</organism>
<evidence type="ECO:0000313" key="2">
    <source>
        <dbReference type="EMBL" id="CAE6399444.1"/>
    </source>
</evidence>
<reference evidence="2" key="1">
    <citation type="submission" date="2021-01" db="EMBL/GenBank/DDBJ databases">
        <authorList>
            <person name="Kaushik A."/>
        </authorList>
    </citation>
    <scope>NUCLEOTIDE SEQUENCE</scope>
    <source>
        <strain evidence="2">AG4-R118</strain>
    </source>
</reference>
<feature type="compositionally biased region" description="Basic and acidic residues" evidence="1">
    <location>
        <begin position="1"/>
        <end position="17"/>
    </location>
</feature>
<accession>A0A8H3A8W7</accession>
<dbReference type="AlphaFoldDB" id="A0A8H3A8W7"/>
<evidence type="ECO:0000256" key="1">
    <source>
        <dbReference type="SAM" id="MobiDB-lite"/>
    </source>
</evidence>
<dbReference type="Proteomes" id="UP000663888">
    <property type="component" value="Unassembled WGS sequence"/>
</dbReference>
<sequence length="410" mass="46115">MRTREELTPFNPEKEREDDWEAELDGDSQTLQHKQNNTPKAPESLPDKQGRKGPINVLENKTGSIAVGIIRLRNSVVSICNLQVVKIVTILYLVFLVPPVLSGYCSHCASELDLPREAAPTPDFITLARLQSRLEQVMKDSASSSKVAVGIKTSEAALQDLGTIVKHSALSKKDILERDIKSFVEDAKITGANLQRFGSRIWGAVDRVISLNEHTVLILESTSPGGEGNEGSQSWWGQKEEAHRGPDPKDVENIWWQGIDLLSKTLHKLIHEAQHNVVSLQRLGERLNSIEDTVAQEKGYILGREKVLKDQWFRELFGMNNGEWHSHSVSHALLERVKDDRQHALKHVNGVLLKLNQMSKDLEDLRVRVAEPLIIPGSPNIPIKKYIKHIRDATERLVNGQTNMREIESL</sequence>
<evidence type="ECO:0000313" key="3">
    <source>
        <dbReference type="Proteomes" id="UP000663888"/>
    </source>
</evidence>
<protein>
    <submittedName>
        <fullName evidence="2">Uncharacterized protein</fullName>
    </submittedName>
</protein>
<feature type="region of interest" description="Disordered" evidence="1">
    <location>
        <begin position="1"/>
        <end position="54"/>
    </location>
</feature>
<gene>
    <name evidence="2" type="ORF">RDB_LOCUS2478</name>
</gene>
<comment type="caution">
    <text evidence="2">The sequence shown here is derived from an EMBL/GenBank/DDBJ whole genome shotgun (WGS) entry which is preliminary data.</text>
</comment>
<feature type="compositionally biased region" description="Polar residues" evidence="1">
    <location>
        <begin position="221"/>
        <end position="236"/>
    </location>
</feature>
<feature type="compositionally biased region" description="Basic and acidic residues" evidence="1">
    <location>
        <begin position="238"/>
        <end position="247"/>
    </location>
</feature>
<feature type="compositionally biased region" description="Polar residues" evidence="1">
    <location>
        <begin position="27"/>
        <end position="39"/>
    </location>
</feature>